<reference evidence="2" key="1">
    <citation type="submission" date="2021-02" db="EMBL/GenBank/DDBJ databases">
        <authorList>
            <person name="Nowell W R."/>
        </authorList>
    </citation>
    <scope>NUCLEOTIDE SEQUENCE</scope>
</reference>
<gene>
    <name evidence="2" type="ORF">OVA965_LOCUS28778</name>
    <name evidence="3" type="ORF">TMI583_LOCUS29541</name>
</gene>
<protein>
    <submittedName>
        <fullName evidence="2">Uncharacterized protein</fullName>
    </submittedName>
</protein>
<dbReference type="Proteomes" id="UP000682733">
    <property type="component" value="Unassembled WGS sequence"/>
</dbReference>
<proteinExistence type="predicted"/>
<feature type="signal peptide" evidence="1">
    <location>
        <begin position="1"/>
        <end position="18"/>
    </location>
</feature>
<comment type="caution">
    <text evidence="2">The sequence shown here is derived from an EMBL/GenBank/DDBJ whole genome shotgun (WGS) entry which is preliminary data.</text>
</comment>
<accession>A0A8S2ETN0</accession>
<sequence>MVLICVFLRCMLRISTDAFVLSAYSNRSEFIMNLPTDEQTALRSLQHRDDIIIRPGDKNLINFSTLKFIEPKKSSCGTFYILPKIHKKHCPEQPIISGIDHLTSNIPDYLERLLTAYVPLLREIAMNDYQVQNYIVLKGTNHSL</sequence>
<evidence type="ECO:0000313" key="4">
    <source>
        <dbReference type="Proteomes" id="UP000677228"/>
    </source>
</evidence>
<feature type="chain" id="PRO_5036273463" evidence="1">
    <location>
        <begin position="19"/>
        <end position="144"/>
    </location>
</feature>
<dbReference type="Proteomes" id="UP000677228">
    <property type="component" value="Unassembled WGS sequence"/>
</dbReference>
<dbReference type="EMBL" id="CAJNOK010019826">
    <property type="protein sequence ID" value="CAF1306368.1"/>
    <property type="molecule type" value="Genomic_DNA"/>
</dbReference>
<dbReference type="EMBL" id="CAJOBA010041408">
    <property type="protein sequence ID" value="CAF4113583.1"/>
    <property type="molecule type" value="Genomic_DNA"/>
</dbReference>
<evidence type="ECO:0000313" key="3">
    <source>
        <dbReference type="EMBL" id="CAF4113583.1"/>
    </source>
</evidence>
<name>A0A8S2ETN0_9BILA</name>
<keyword evidence="1" id="KW-0732">Signal</keyword>
<dbReference type="AlphaFoldDB" id="A0A8S2ETN0"/>
<evidence type="ECO:0000256" key="1">
    <source>
        <dbReference type="SAM" id="SignalP"/>
    </source>
</evidence>
<evidence type="ECO:0000313" key="2">
    <source>
        <dbReference type="EMBL" id="CAF1306368.1"/>
    </source>
</evidence>
<organism evidence="2 4">
    <name type="scientific">Didymodactylos carnosus</name>
    <dbReference type="NCBI Taxonomy" id="1234261"/>
    <lineage>
        <taxon>Eukaryota</taxon>
        <taxon>Metazoa</taxon>
        <taxon>Spiralia</taxon>
        <taxon>Gnathifera</taxon>
        <taxon>Rotifera</taxon>
        <taxon>Eurotatoria</taxon>
        <taxon>Bdelloidea</taxon>
        <taxon>Philodinida</taxon>
        <taxon>Philodinidae</taxon>
        <taxon>Didymodactylos</taxon>
    </lineage>
</organism>